<feature type="domain" description="Aldehyde dehydrogenase" evidence="2">
    <location>
        <begin position="25"/>
        <end position="286"/>
    </location>
</feature>
<dbReference type="NCBIfam" id="NF011927">
    <property type="entry name" value="PRK15398.1"/>
    <property type="match status" value="1"/>
</dbReference>
<evidence type="ECO:0000313" key="3">
    <source>
        <dbReference type="EMBL" id="CBI10828.1"/>
    </source>
</evidence>
<dbReference type="InterPro" id="IPR016161">
    <property type="entry name" value="Ald_DH/histidinol_DH"/>
</dbReference>
<dbReference type="InterPro" id="IPR015590">
    <property type="entry name" value="Aldehyde_DH_dom"/>
</dbReference>
<evidence type="ECO:0000259" key="2">
    <source>
        <dbReference type="Pfam" id="PF00171"/>
    </source>
</evidence>
<protein>
    <submittedName>
        <fullName evidence="3">Putative aldehyde dehydrogenase, ethanolamine utilization protein</fullName>
    </submittedName>
</protein>
<dbReference type="Gene3D" id="3.40.309.10">
    <property type="entry name" value="Aldehyde Dehydrogenase, Chain A, domain 2"/>
    <property type="match status" value="1"/>
</dbReference>
<dbReference type="SUPFAM" id="SSF53720">
    <property type="entry name" value="ALDH-like"/>
    <property type="match status" value="1"/>
</dbReference>
<name>E6QU90_9ZZZZ</name>
<reference evidence="3" key="1">
    <citation type="submission" date="2009-10" db="EMBL/GenBank/DDBJ databases">
        <title>Diversity of trophic interactions inside an arsenic-rich microbial ecosystem.</title>
        <authorList>
            <person name="Bertin P.N."/>
            <person name="Heinrich-Salmeron A."/>
            <person name="Pelletier E."/>
            <person name="Goulhen-Chollet F."/>
            <person name="Arsene-Ploetze F."/>
            <person name="Gallien S."/>
            <person name="Calteau A."/>
            <person name="Vallenet D."/>
            <person name="Casiot C."/>
            <person name="Chane-Woon-Ming B."/>
            <person name="Giloteaux L."/>
            <person name="Barakat M."/>
            <person name="Bonnefoy V."/>
            <person name="Bruneel O."/>
            <person name="Chandler M."/>
            <person name="Cleiss J."/>
            <person name="Duran R."/>
            <person name="Elbaz-Poulichet F."/>
            <person name="Fonknechten N."/>
            <person name="Lauga B."/>
            <person name="Mornico D."/>
            <person name="Ortet P."/>
            <person name="Schaeffer C."/>
            <person name="Siguier P."/>
            <person name="Alexander Thil Smith A."/>
            <person name="Van Dorsselaer A."/>
            <person name="Weissenbach J."/>
            <person name="Medigue C."/>
            <person name="Le Paslier D."/>
        </authorList>
    </citation>
    <scope>NUCLEOTIDE SEQUENCE</scope>
</reference>
<dbReference type="InterPro" id="IPR016163">
    <property type="entry name" value="Ald_DH_C"/>
</dbReference>
<gene>
    <name evidence="3" type="primary">eutE</name>
    <name evidence="3" type="ORF">CARN7_1627</name>
</gene>
<dbReference type="Pfam" id="PF00171">
    <property type="entry name" value="Aldedh"/>
    <property type="match status" value="1"/>
</dbReference>
<dbReference type="Gene3D" id="3.40.605.10">
    <property type="entry name" value="Aldehyde Dehydrogenase, Chain A, domain 1"/>
    <property type="match status" value="1"/>
</dbReference>
<dbReference type="PIRSF" id="PIRSF036410">
    <property type="entry name" value="EutE_PduP"/>
    <property type="match status" value="1"/>
</dbReference>
<dbReference type="InterPro" id="IPR012408">
    <property type="entry name" value="Acetald_propionald_DH-rel"/>
</dbReference>
<keyword evidence="1" id="KW-0520">NAD</keyword>
<evidence type="ECO:0000256" key="1">
    <source>
        <dbReference type="ARBA" id="ARBA00023027"/>
    </source>
</evidence>
<dbReference type="AlphaFoldDB" id="E6QU90"/>
<dbReference type="InterPro" id="IPR016162">
    <property type="entry name" value="Ald_DH_N"/>
</dbReference>
<dbReference type="PANTHER" id="PTHR11699">
    <property type="entry name" value="ALDEHYDE DEHYDROGENASE-RELATED"/>
    <property type="match status" value="1"/>
</dbReference>
<comment type="caution">
    <text evidence="3">The sequence shown here is derived from an EMBL/GenBank/DDBJ whole genome shotgun (WGS) entry which is preliminary data.</text>
</comment>
<proteinExistence type="predicted"/>
<sequence length="461" mass="49047">MELMVTNSDHENSVSGTDVEQVIFSTVDAAVAAAAQAQLVFQDHGLEVRRAVIQAMRDVSVANAEKWARMAVDETKMGRIDDKTQKNLLCATRTPGVEDLHSRAYTGDEGLTLVEYAPFGVVAAVTPSNNPAATIISNAISILAAGNAVVFAPHPAAANVCVAAMRALSLAAVTAGAPAGLITTVSPVSRELTRALLSHPDVHLNMVTGGPAIVKVALSTGKVCKTIAAGPGNPPVVVDETAIFPKCVEDIIFGASFDNNVLCISEKEVIVVEAARVQFMACMRKDPRAYKLSIAQMDALIALVIEDSIDGAPPLMNRDYVGRDAAFIAQAIGLEVPQATRLLWGEVPNDYPLIWIEQLMPILPVTFVKDVDAAIDLAYRAEAGNHHSAAMYSTHVGNLTRMGRRMRCSIFVKNAPTLYGLGMGEGYASMSIGTPTGDGLTKPSHFVRPLHCCLVGYFRIV</sequence>
<organism evidence="3">
    <name type="scientific">mine drainage metagenome</name>
    <dbReference type="NCBI Taxonomy" id="410659"/>
    <lineage>
        <taxon>unclassified sequences</taxon>
        <taxon>metagenomes</taxon>
        <taxon>ecological metagenomes</taxon>
    </lineage>
</organism>
<accession>E6QU90</accession>
<dbReference type="GO" id="GO:0008774">
    <property type="term" value="F:acetaldehyde dehydrogenase (acetylating) activity"/>
    <property type="evidence" value="ECO:0007669"/>
    <property type="project" value="InterPro"/>
</dbReference>
<dbReference type="EMBL" id="CABR01000108">
    <property type="protein sequence ID" value="CBI10828.1"/>
    <property type="molecule type" value="Genomic_DNA"/>
</dbReference>